<reference evidence="2" key="1">
    <citation type="submission" date="2018-04" db="EMBL/GenBank/DDBJ databases">
        <title>Whole genome sequencing of Hypsizygus marmoreus.</title>
        <authorList>
            <person name="Choi I.-G."/>
            <person name="Min B."/>
            <person name="Kim J.-G."/>
            <person name="Kim S."/>
            <person name="Oh Y.-L."/>
            <person name="Kong W.-S."/>
            <person name="Park H."/>
            <person name="Jeong J."/>
            <person name="Song E.-S."/>
        </authorList>
    </citation>
    <scope>NUCLEOTIDE SEQUENCE [LARGE SCALE GENOMIC DNA]</scope>
    <source>
        <strain evidence="2">51987-8</strain>
    </source>
</reference>
<dbReference type="Proteomes" id="UP000076154">
    <property type="component" value="Unassembled WGS sequence"/>
</dbReference>
<accession>A0A369JX10</accession>
<dbReference type="EMBL" id="LUEZ02000040">
    <property type="protein sequence ID" value="RDB25862.1"/>
    <property type="molecule type" value="Genomic_DNA"/>
</dbReference>
<gene>
    <name evidence="2" type="ORF">Hypma_006800</name>
</gene>
<feature type="signal peptide" evidence="1">
    <location>
        <begin position="1"/>
        <end position="18"/>
    </location>
</feature>
<comment type="caution">
    <text evidence="2">The sequence shown here is derived from an EMBL/GenBank/DDBJ whole genome shotgun (WGS) entry which is preliminary data.</text>
</comment>
<keyword evidence="3" id="KW-1185">Reference proteome</keyword>
<sequence length="104" mass="11255">MISLHVVVLQGICHLGLSTSPTPRCFEDWPTKLELELGSSKIALRGWQSLDEFAACESIMLQVFNSQVVGSRYPLISSRQGAYSSGNSSGTLGSWYPLAMTTAS</sequence>
<protein>
    <submittedName>
        <fullName evidence="2">Uncharacterized protein</fullName>
    </submittedName>
</protein>
<keyword evidence="1" id="KW-0732">Signal</keyword>
<organism evidence="2 3">
    <name type="scientific">Hypsizygus marmoreus</name>
    <name type="common">White beech mushroom</name>
    <name type="synonym">Agaricus marmoreus</name>
    <dbReference type="NCBI Taxonomy" id="39966"/>
    <lineage>
        <taxon>Eukaryota</taxon>
        <taxon>Fungi</taxon>
        <taxon>Dikarya</taxon>
        <taxon>Basidiomycota</taxon>
        <taxon>Agaricomycotina</taxon>
        <taxon>Agaricomycetes</taxon>
        <taxon>Agaricomycetidae</taxon>
        <taxon>Agaricales</taxon>
        <taxon>Tricholomatineae</taxon>
        <taxon>Lyophyllaceae</taxon>
        <taxon>Hypsizygus</taxon>
    </lineage>
</organism>
<evidence type="ECO:0000256" key="1">
    <source>
        <dbReference type="SAM" id="SignalP"/>
    </source>
</evidence>
<name>A0A369JX10_HYPMA</name>
<evidence type="ECO:0000313" key="3">
    <source>
        <dbReference type="Proteomes" id="UP000076154"/>
    </source>
</evidence>
<proteinExistence type="predicted"/>
<feature type="chain" id="PRO_5016686274" evidence="1">
    <location>
        <begin position="19"/>
        <end position="104"/>
    </location>
</feature>
<dbReference type="InParanoid" id="A0A369JX10"/>
<dbReference type="AlphaFoldDB" id="A0A369JX10"/>
<evidence type="ECO:0000313" key="2">
    <source>
        <dbReference type="EMBL" id="RDB25862.1"/>
    </source>
</evidence>